<dbReference type="Pfam" id="PF13812">
    <property type="entry name" value="PPR_3"/>
    <property type="match status" value="1"/>
</dbReference>
<evidence type="ECO:0000256" key="2">
    <source>
        <dbReference type="ARBA" id="ARBA00022737"/>
    </source>
</evidence>
<dbReference type="OrthoDB" id="185373at2759"/>
<dbReference type="Pfam" id="PF13041">
    <property type="entry name" value="PPR_2"/>
    <property type="match status" value="2"/>
</dbReference>
<evidence type="ECO:0000256" key="3">
    <source>
        <dbReference type="PROSITE-ProRule" id="PRU00708"/>
    </source>
</evidence>
<evidence type="ECO:0000256" key="1">
    <source>
        <dbReference type="ARBA" id="ARBA00007626"/>
    </source>
</evidence>
<name>A0A2I0WDL8_9ASPA</name>
<dbReference type="PANTHER" id="PTHR47447:SF28">
    <property type="entry name" value="PENTACOTRIPEPTIDE-REPEAT REGION OF PRORP DOMAIN-CONTAINING PROTEIN"/>
    <property type="match status" value="1"/>
</dbReference>
<dbReference type="Proteomes" id="UP000233837">
    <property type="component" value="Unassembled WGS sequence"/>
</dbReference>
<feature type="region of interest" description="Disordered" evidence="4">
    <location>
        <begin position="1"/>
        <end position="65"/>
    </location>
</feature>
<feature type="repeat" description="PPR" evidence="3">
    <location>
        <begin position="360"/>
        <end position="394"/>
    </location>
</feature>
<gene>
    <name evidence="5" type="ORF">MA16_Dca025561</name>
</gene>
<dbReference type="EMBL" id="KZ502727">
    <property type="protein sequence ID" value="PKU73756.1"/>
    <property type="molecule type" value="Genomic_DNA"/>
</dbReference>
<feature type="repeat" description="PPR" evidence="3">
    <location>
        <begin position="255"/>
        <end position="289"/>
    </location>
</feature>
<dbReference type="PANTHER" id="PTHR47447">
    <property type="entry name" value="OS03G0856100 PROTEIN"/>
    <property type="match status" value="1"/>
</dbReference>
<keyword evidence="6" id="KW-1185">Reference proteome</keyword>
<reference evidence="5 6" key="2">
    <citation type="journal article" date="2017" name="Nature">
        <title>The Apostasia genome and the evolution of orchids.</title>
        <authorList>
            <person name="Zhang G.Q."/>
            <person name="Liu K.W."/>
            <person name="Li Z."/>
            <person name="Lohaus R."/>
            <person name="Hsiao Y.Y."/>
            <person name="Niu S.C."/>
            <person name="Wang J.Y."/>
            <person name="Lin Y.C."/>
            <person name="Xu Q."/>
            <person name="Chen L.J."/>
            <person name="Yoshida K."/>
            <person name="Fujiwara S."/>
            <person name="Wang Z.W."/>
            <person name="Zhang Y.Q."/>
            <person name="Mitsuda N."/>
            <person name="Wang M."/>
            <person name="Liu G.H."/>
            <person name="Pecoraro L."/>
            <person name="Huang H.X."/>
            <person name="Xiao X.J."/>
            <person name="Lin M."/>
            <person name="Wu X.Y."/>
            <person name="Wu W.L."/>
            <person name="Chen Y.Y."/>
            <person name="Chang S.B."/>
            <person name="Sakamoto S."/>
            <person name="Ohme-Takagi M."/>
            <person name="Yagi M."/>
            <person name="Zeng S.J."/>
            <person name="Shen C.Y."/>
            <person name="Yeh C.M."/>
            <person name="Luo Y.B."/>
            <person name="Tsai W.C."/>
            <person name="Van de Peer Y."/>
            <person name="Liu Z.J."/>
        </authorList>
    </citation>
    <scope>NUCLEOTIDE SEQUENCE [LARGE SCALE GENOMIC DNA]</scope>
    <source>
        <tissue evidence="5">The whole plant</tissue>
    </source>
</reference>
<evidence type="ECO:0000313" key="6">
    <source>
        <dbReference type="Proteomes" id="UP000233837"/>
    </source>
</evidence>
<feature type="repeat" description="PPR" evidence="3">
    <location>
        <begin position="430"/>
        <end position="464"/>
    </location>
</feature>
<reference evidence="5 6" key="1">
    <citation type="journal article" date="2016" name="Sci. Rep.">
        <title>The Dendrobium catenatum Lindl. genome sequence provides insights into polysaccharide synthase, floral development and adaptive evolution.</title>
        <authorList>
            <person name="Zhang G.Q."/>
            <person name="Xu Q."/>
            <person name="Bian C."/>
            <person name="Tsai W.C."/>
            <person name="Yeh C.M."/>
            <person name="Liu K.W."/>
            <person name="Yoshida K."/>
            <person name="Zhang L.S."/>
            <person name="Chang S.B."/>
            <person name="Chen F."/>
            <person name="Shi Y."/>
            <person name="Su Y.Y."/>
            <person name="Zhang Y.Q."/>
            <person name="Chen L.J."/>
            <person name="Yin Y."/>
            <person name="Lin M."/>
            <person name="Huang H."/>
            <person name="Deng H."/>
            <person name="Wang Z.W."/>
            <person name="Zhu S.L."/>
            <person name="Zhao X."/>
            <person name="Deng C."/>
            <person name="Niu S.C."/>
            <person name="Huang J."/>
            <person name="Wang M."/>
            <person name="Liu G.H."/>
            <person name="Yang H.J."/>
            <person name="Xiao X.J."/>
            <person name="Hsiao Y.Y."/>
            <person name="Wu W.L."/>
            <person name="Chen Y.Y."/>
            <person name="Mitsuda N."/>
            <person name="Ohme-Takagi M."/>
            <person name="Luo Y.B."/>
            <person name="Van de Peer Y."/>
            <person name="Liu Z.J."/>
        </authorList>
    </citation>
    <scope>NUCLEOTIDE SEQUENCE [LARGE SCALE GENOMIC DNA]</scope>
    <source>
        <tissue evidence="5">The whole plant</tissue>
    </source>
</reference>
<feature type="repeat" description="PPR" evidence="3">
    <location>
        <begin position="395"/>
        <end position="429"/>
    </location>
</feature>
<evidence type="ECO:0000313" key="5">
    <source>
        <dbReference type="EMBL" id="PKU73756.1"/>
    </source>
</evidence>
<feature type="repeat" description="PPR" evidence="3">
    <location>
        <begin position="220"/>
        <end position="254"/>
    </location>
</feature>
<organism evidence="5 6">
    <name type="scientific">Dendrobium catenatum</name>
    <dbReference type="NCBI Taxonomy" id="906689"/>
    <lineage>
        <taxon>Eukaryota</taxon>
        <taxon>Viridiplantae</taxon>
        <taxon>Streptophyta</taxon>
        <taxon>Embryophyta</taxon>
        <taxon>Tracheophyta</taxon>
        <taxon>Spermatophyta</taxon>
        <taxon>Magnoliopsida</taxon>
        <taxon>Liliopsida</taxon>
        <taxon>Asparagales</taxon>
        <taxon>Orchidaceae</taxon>
        <taxon>Epidendroideae</taxon>
        <taxon>Malaxideae</taxon>
        <taxon>Dendrobiinae</taxon>
        <taxon>Dendrobium</taxon>
    </lineage>
</organism>
<dbReference type="InterPro" id="IPR011990">
    <property type="entry name" value="TPR-like_helical_dom_sf"/>
</dbReference>
<comment type="similarity">
    <text evidence="1">Belongs to the PPR family. P subfamily.</text>
</comment>
<sequence>MVSTLRSLGRKPRPSLLRTGTASASAPVTDTAGHPATTWVSAPGNPLMRWPPPQPPSKSQLQISFQPPHTPPFSVNIQYDVTATTSAISSLIRATPLSDLNATLISSGLLQFPNFPSIIVLLIRSHYFDLAWSLLLSHPPSPLSTFTSLFRRYSRAQMPSAAIRTFLFLRHHPHLYTTTPDDDDNPLELLLDALCKEGHPKTAADFLTQLKSEDPNWIPSVRCHNILLHGWFRQQKLKKAESLWYEMRRDGVSLTVVSYGTVVDGLCRLRRPDQAMDLLEEMRRSGIEPNLLTCNPIVDSLSEAGRFREALGFVERFPLFGISPNISTYNSLIKGFCKNFDLKGASNVLKTMNGRGILPTSTTYNYFFRYFAKFGMVEEGMNLYNKMLESGYAPERLTYQLLFKMLCELKELDLAVQLIKEMQRNGFELDLAMSTMLVHLLCRLRRYDEACKEFEEMLRRGIVPQYITYQKLSKELKRLGLVKMEERLSALMCSVPHSTKLPATYMDNGGGEAAERQKSILKKAQAMSEVLKERKGKDQVTKLETFEESMIEKANKLIINIRRRVYTVKS</sequence>
<feature type="compositionally biased region" description="Polar residues" evidence="4">
    <location>
        <begin position="18"/>
        <end position="28"/>
    </location>
</feature>
<proteinExistence type="inferred from homology"/>
<protein>
    <submittedName>
        <fullName evidence="5">Pentatricopeptide repeat-containing protein</fullName>
    </submittedName>
</protein>
<dbReference type="Pfam" id="PF01535">
    <property type="entry name" value="PPR"/>
    <property type="match status" value="1"/>
</dbReference>
<evidence type="ECO:0000256" key="4">
    <source>
        <dbReference type="SAM" id="MobiDB-lite"/>
    </source>
</evidence>
<dbReference type="PROSITE" id="PS51375">
    <property type="entry name" value="PPR"/>
    <property type="match status" value="7"/>
</dbReference>
<dbReference type="AlphaFoldDB" id="A0A2I0WDL8"/>
<accession>A0A2I0WDL8</accession>
<keyword evidence="2" id="KW-0677">Repeat</keyword>
<feature type="repeat" description="PPR" evidence="3">
    <location>
        <begin position="290"/>
        <end position="324"/>
    </location>
</feature>
<dbReference type="Gene3D" id="1.25.40.10">
    <property type="entry name" value="Tetratricopeptide repeat domain"/>
    <property type="match status" value="3"/>
</dbReference>
<feature type="repeat" description="PPR" evidence="3">
    <location>
        <begin position="325"/>
        <end position="359"/>
    </location>
</feature>
<dbReference type="InterPro" id="IPR002885">
    <property type="entry name" value="PPR_rpt"/>
</dbReference>
<dbReference type="NCBIfam" id="TIGR00756">
    <property type="entry name" value="PPR"/>
    <property type="match status" value="7"/>
</dbReference>